<organism evidence="2 3">
    <name type="scientific">Roseibium aggregatum</name>
    <dbReference type="NCBI Taxonomy" id="187304"/>
    <lineage>
        <taxon>Bacteria</taxon>
        <taxon>Pseudomonadati</taxon>
        <taxon>Pseudomonadota</taxon>
        <taxon>Alphaproteobacteria</taxon>
        <taxon>Hyphomicrobiales</taxon>
        <taxon>Stappiaceae</taxon>
        <taxon>Roseibium</taxon>
    </lineage>
</organism>
<dbReference type="Proteomes" id="UP000598467">
    <property type="component" value="Unassembled WGS sequence"/>
</dbReference>
<name>A0A926P6U0_9HYPH</name>
<evidence type="ECO:0000256" key="1">
    <source>
        <dbReference type="SAM" id="MobiDB-lite"/>
    </source>
</evidence>
<comment type="caution">
    <text evidence="2">The sequence shown here is derived from an EMBL/GenBank/DDBJ whole genome shotgun (WGS) entry which is preliminary data.</text>
</comment>
<accession>A0A926P6U0</accession>
<gene>
    <name evidence="2" type="ORF">HK439_25785</name>
</gene>
<evidence type="ECO:0000313" key="3">
    <source>
        <dbReference type="Proteomes" id="UP000598467"/>
    </source>
</evidence>
<feature type="compositionally biased region" description="Basic and acidic residues" evidence="1">
    <location>
        <begin position="23"/>
        <end position="33"/>
    </location>
</feature>
<sequence>MKWAKVIARAERRDVLDEFHEMPREMGSDERRMAPGPIPATRSEGQQRVNKRHVHPPKPWWSMTADGLATY</sequence>
<feature type="region of interest" description="Disordered" evidence="1">
    <location>
        <begin position="23"/>
        <end position="60"/>
    </location>
</feature>
<dbReference type="EMBL" id="JABFCZ010000051">
    <property type="protein sequence ID" value="MBD1549677.1"/>
    <property type="molecule type" value="Genomic_DNA"/>
</dbReference>
<reference evidence="2" key="1">
    <citation type="submission" date="2020-05" db="EMBL/GenBank/DDBJ databases">
        <title>Identification of trans-AT polyketide cluster in two marine bacteria, producers of a novel glutaramide-containing polyketide sesbanimide D and analogs.</title>
        <authorList>
            <person name="Kacar D."/>
            <person name="Rodriguez P."/>
            <person name="Canedo L."/>
            <person name="Gonzalez E."/>
            <person name="Galan B."/>
            <person name="De La Calle F."/>
            <person name="Garcia J.L."/>
        </authorList>
    </citation>
    <scope>NUCLEOTIDE SEQUENCE</scope>
    <source>
        <strain evidence="2">PHM038</strain>
    </source>
</reference>
<protein>
    <submittedName>
        <fullName evidence="2">Uncharacterized protein</fullName>
    </submittedName>
</protein>
<evidence type="ECO:0000313" key="2">
    <source>
        <dbReference type="EMBL" id="MBD1549677.1"/>
    </source>
</evidence>
<dbReference type="RefSeq" id="WP_190294367.1">
    <property type="nucleotide sequence ID" value="NZ_JABFCZ010000051.1"/>
</dbReference>
<dbReference type="AlphaFoldDB" id="A0A926P6U0"/>
<proteinExistence type="predicted"/>